<reference evidence="1" key="2">
    <citation type="submission" date="2025-09" db="UniProtKB">
        <authorList>
            <consortium name="Ensembl"/>
        </authorList>
    </citation>
    <scope>IDENTIFICATION</scope>
</reference>
<sequence>IMQLMLLFSRQGKQQLQKSCTALDNKLITLGFGSLYELDIMFNFEKAYFILDKFLMGEIFRTCLRRASSKPVNKLTYCRKRMSLPGVFLSIFEMGLAYPRENMEKAVLGYLCSRNPKHCLG</sequence>
<keyword evidence="2" id="KW-1185">Reference proteome</keyword>
<protein>
    <submittedName>
        <fullName evidence="1">Uncharacterized protein</fullName>
    </submittedName>
</protein>
<evidence type="ECO:0000313" key="2">
    <source>
        <dbReference type="Proteomes" id="UP000265020"/>
    </source>
</evidence>
<name>A0A3Q2FWE3_CYPVA</name>
<accession>A0A3Q2FWE3</accession>
<organism evidence="1 2">
    <name type="scientific">Cyprinodon variegatus</name>
    <name type="common">Sheepshead minnow</name>
    <dbReference type="NCBI Taxonomy" id="28743"/>
    <lineage>
        <taxon>Eukaryota</taxon>
        <taxon>Metazoa</taxon>
        <taxon>Chordata</taxon>
        <taxon>Craniata</taxon>
        <taxon>Vertebrata</taxon>
        <taxon>Euteleostomi</taxon>
        <taxon>Actinopterygii</taxon>
        <taxon>Neopterygii</taxon>
        <taxon>Teleostei</taxon>
        <taxon>Neoteleostei</taxon>
        <taxon>Acanthomorphata</taxon>
        <taxon>Ovalentaria</taxon>
        <taxon>Atherinomorphae</taxon>
        <taxon>Cyprinodontiformes</taxon>
        <taxon>Cyprinodontidae</taxon>
        <taxon>Cyprinodon</taxon>
    </lineage>
</organism>
<dbReference type="STRING" id="28743.ENSCVAP00000012090"/>
<dbReference type="AlphaFoldDB" id="A0A3Q2FWE3"/>
<proteinExistence type="predicted"/>
<dbReference type="Proteomes" id="UP000265020">
    <property type="component" value="Unassembled WGS sequence"/>
</dbReference>
<dbReference type="Ensembl" id="ENSCVAT00000019253.1">
    <property type="protein sequence ID" value="ENSCVAP00000012090.1"/>
    <property type="gene ID" value="ENSCVAG00000014476.1"/>
</dbReference>
<evidence type="ECO:0000313" key="1">
    <source>
        <dbReference type="Ensembl" id="ENSCVAP00000012090.1"/>
    </source>
</evidence>
<dbReference type="Gene3D" id="3.30.450.60">
    <property type="match status" value="1"/>
</dbReference>
<reference evidence="1" key="1">
    <citation type="submission" date="2025-08" db="UniProtKB">
        <authorList>
            <consortium name="Ensembl"/>
        </authorList>
    </citation>
    <scope>IDENTIFICATION</scope>
</reference>